<protein>
    <submittedName>
        <fullName evidence="2">Uncharacterized protein</fullName>
    </submittedName>
</protein>
<dbReference type="AlphaFoldDB" id="A0A2X2EE37"/>
<dbReference type="Proteomes" id="UP000250443">
    <property type="component" value="Unassembled WGS sequence"/>
</dbReference>
<evidence type="ECO:0000313" key="3">
    <source>
        <dbReference type="Proteomes" id="UP000250443"/>
    </source>
</evidence>
<gene>
    <name evidence="2" type="ORF">NCTC11842_01450</name>
</gene>
<dbReference type="RefSeq" id="WP_019364758.1">
    <property type="nucleotide sequence ID" value="NZ_DALZQD010000020.1"/>
</dbReference>
<name>A0A2X2EE37_PSELU</name>
<feature type="region of interest" description="Disordered" evidence="1">
    <location>
        <begin position="140"/>
        <end position="159"/>
    </location>
</feature>
<organism evidence="2 3">
    <name type="scientific">Pseudomonas luteola</name>
    <dbReference type="NCBI Taxonomy" id="47886"/>
    <lineage>
        <taxon>Bacteria</taxon>
        <taxon>Pseudomonadati</taxon>
        <taxon>Pseudomonadota</taxon>
        <taxon>Gammaproteobacteria</taxon>
        <taxon>Pseudomonadales</taxon>
        <taxon>Pseudomonadaceae</taxon>
        <taxon>Pseudomonas</taxon>
    </lineage>
</organism>
<dbReference type="GeneID" id="300269186"/>
<reference evidence="2 3" key="1">
    <citation type="submission" date="2018-06" db="EMBL/GenBank/DDBJ databases">
        <authorList>
            <consortium name="Pathogen Informatics"/>
            <person name="Doyle S."/>
        </authorList>
    </citation>
    <scope>NUCLEOTIDE SEQUENCE [LARGE SCALE GENOMIC DNA]</scope>
    <source>
        <strain evidence="2 3">NCTC11842</strain>
    </source>
</reference>
<evidence type="ECO:0000313" key="2">
    <source>
        <dbReference type="EMBL" id="SPZ04930.1"/>
    </source>
</evidence>
<sequence length="159" mass="17243">MERNFASFGDLCMMTSGGQPWALDMRQRNGNPALLGYLVNSVCHLLVDAGAFTDSFQRTAQGIAVVRNEGRLQTLAPAPLVMLALRLAKSRLIVGGQWRGDALEAVLNSCPEITRAEPGDSISPDAAGYWAGSLIKGQWMPKPERAPERIQEATYGPSR</sequence>
<dbReference type="EMBL" id="UAUF01000010">
    <property type="protein sequence ID" value="SPZ04930.1"/>
    <property type="molecule type" value="Genomic_DNA"/>
</dbReference>
<proteinExistence type="predicted"/>
<feature type="compositionally biased region" description="Basic and acidic residues" evidence="1">
    <location>
        <begin position="142"/>
        <end position="151"/>
    </location>
</feature>
<accession>A0A2X2EE37</accession>
<evidence type="ECO:0000256" key="1">
    <source>
        <dbReference type="SAM" id="MobiDB-lite"/>
    </source>
</evidence>